<evidence type="ECO:0000313" key="2">
    <source>
        <dbReference type="Proteomes" id="UP001595859"/>
    </source>
</evidence>
<keyword evidence="2" id="KW-1185">Reference proteome</keyword>
<name>A0ABV9RZY1_9PSEU</name>
<organism evidence="1 2">
    <name type="scientific">Actinophytocola glycyrrhizae</name>
    <dbReference type="NCBI Taxonomy" id="2044873"/>
    <lineage>
        <taxon>Bacteria</taxon>
        <taxon>Bacillati</taxon>
        <taxon>Actinomycetota</taxon>
        <taxon>Actinomycetes</taxon>
        <taxon>Pseudonocardiales</taxon>
        <taxon>Pseudonocardiaceae</taxon>
    </lineage>
</organism>
<reference evidence="2" key="1">
    <citation type="journal article" date="2019" name="Int. J. Syst. Evol. Microbiol.">
        <title>The Global Catalogue of Microorganisms (GCM) 10K type strain sequencing project: providing services to taxonomists for standard genome sequencing and annotation.</title>
        <authorList>
            <consortium name="The Broad Institute Genomics Platform"/>
            <consortium name="The Broad Institute Genome Sequencing Center for Infectious Disease"/>
            <person name="Wu L."/>
            <person name="Ma J."/>
        </authorList>
    </citation>
    <scope>NUCLEOTIDE SEQUENCE [LARGE SCALE GENOMIC DNA]</scope>
    <source>
        <strain evidence="2">ZS-22-S1</strain>
    </source>
</reference>
<accession>A0ABV9RZY1</accession>
<dbReference type="EMBL" id="JBHSIS010000002">
    <property type="protein sequence ID" value="MFC4852811.1"/>
    <property type="molecule type" value="Genomic_DNA"/>
</dbReference>
<comment type="caution">
    <text evidence="1">The sequence shown here is derived from an EMBL/GenBank/DDBJ whole genome shotgun (WGS) entry which is preliminary data.</text>
</comment>
<proteinExistence type="predicted"/>
<dbReference type="Proteomes" id="UP001595859">
    <property type="component" value="Unassembled WGS sequence"/>
</dbReference>
<gene>
    <name evidence="1" type="ORF">ACFPCV_04780</name>
</gene>
<dbReference type="RefSeq" id="WP_378055033.1">
    <property type="nucleotide sequence ID" value="NZ_JBHSIS010000002.1"/>
</dbReference>
<evidence type="ECO:0000313" key="1">
    <source>
        <dbReference type="EMBL" id="MFC4852811.1"/>
    </source>
</evidence>
<protein>
    <submittedName>
        <fullName evidence="1">Uncharacterized protein</fullName>
    </submittedName>
</protein>
<sequence length="62" mass="7029">MRFGWLAVAGRLARRGGQGEQAVVLFEDLPRERDESRLEPRLHVEFREDLGHVGFRGALGDP</sequence>